<proteinExistence type="predicted"/>
<dbReference type="PROSITE" id="PS50157">
    <property type="entry name" value="ZINC_FINGER_C2H2_2"/>
    <property type="match status" value="1"/>
</dbReference>
<keyword evidence="5" id="KW-1185">Reference proteome</keyword>
<accession>A0A1G4I8E4</accession>
<dbReference type="PIRSF" id="PIRSF037001">
    <property type="entry name" value="RNA_ed_MP81"/>
    <property type="match status" value="1"/>
</dbReference>
<feature type="region of interest" description="Disordered" evidence="2">
    <location>
        <begin position="666"/>
        <end position="689"/>
    </location>
</feature>
<dbReference type="PANTHER" id="PTHR40735:SF2">
    <property type="entry name" value="RNA-EDITING COMPLEX PROTEIN MP81"/>
    <property type="match status" value="1"/>
</dbReference>
<feature type="region of interest" description="Disordered" evidence="2">
    <location>
        <begin position="260"/>
        <end position="291"/>
    </location>
</feature>
<feature type="region of interest" description="Disordered" evidence="2">
    <location>
        <begin position="559"/>
        <end position="598"/>
    </location>
</feature>
<reference evidence="4" key="1">
    <citation type="submission" date="2016-09" db="EMBL/GenBank/DDBJ databases">
        <authorList>
            <person name="Hebert L."/>
            <person name="Moumen B."/>
        </authorList>
    </citation>
    <scope>NUCLEOTIDE SEQUENCE [LARGE SCALE GENOMIC DNA]</scope>
    <source>
        <strain evidence="4">OVI</strain>
    </source>
</reference>
<feature type="region of interest" description="Disordered" evidence="2">
    <location>
        <begin position="1"/>
        <end position="22"/>
    </location>
</feature>
<keyword evidence="1" id="KW-0863">Zinc-finger</keyword>
<feature type="region of interest" description="Disordered" evidence="2">
    <location>
        <begin position="159"/>
        <end position="197"/>
    </location>
</feature>
<feature type="compositionally biased region" description="Low complexity" evidence="2">
    <location>
        <begin position="260"/>
        <end position="276"/>
    </location>
</feature>
<dbReference type="VEuPathDB" id="TriTrypDB:TEOVI_000551400"/>
<protein>
    <submittedName>
        <fullName evidence="4">Kinetoplastid RNA editing protein 1</fullName>
    </submittedName>
</protein>
<evidence type="ECO:0000259" key="3">
    <source>
        <dbReference type="PROSITE" id="PS50157"/>
    </source>
</evidence>
<organism evidence="4 5">
    <name type="scientific">Trypanosoma equiperdum</name>
    <dbReference type="NCBI Taxonomy" id="5694"/>
    <lineage>
        <taxon>Eukaryota</taxon>
        <taxon>Discoba</taxon>
        <taxon>Euglenozoa</taxon>
        <taxon>Kinetoplastea</taxon>
        <taxon>Metakinetoplastina</taxon>
        <taxon>Trypanosomatida</taxon>
        <taxon>Trypanosomatidae</taxon>
        <taxon>Trypanosoma</taxon>
    </lineage>
</organism>
<evidence type="ECO:0000256" key="1">
    <source>
        <dbReference type="PROSITE-ProRule" id="PRU00042"/>
    </source>
</evidence>
<feature type="compositionally biased region" description="Low complexity" evidence="2">
    <location>
        <begin position="174"/>
        <end position="192"/>
    </location>
</feature>
<feature type="compositionally biased region" description="Basic and acidic residues" evidence="2">
    <location>
        <begin position="578"/>
        <end position="588"/>
    </location>
</feature>
<evidence type="ECO:0000313" key="4">
    <source>
        <dbReference type="EMBL" id="SCU68381.1"/>
    </source>
</evidence>
<dbReference type="CDD" id="cd23512">
    <property type="entry name" value="KREPA1"/>
    <property type="match status" value="1"/>
</dbReference>
<comment type="caution">
    <text evidence="4">The sequence shown here is derived from an EMBL/GenBank/DDBJ whole genome shotgun (WGS) entry which is preliminary data.</text>
</comment>
<keyword evidence="1" id="KW-0862">Zinc</keyword>
<dbReference type="InterPro" id="IPR017085">
    <property type="entry name" value="RNA_edit_cplx_Nase-su_MP81"/>
</dbReference>
<gene>
    <name evidence="4" type="ORF">TEOVI_000551400</name>
</gene>
<dbReference type="EMBL" id="CZPT02000973">
    <property type="protein sequence ID" value="SCU68381.1"/>
    <property type="molecule type" value="Genomic_DNA"/>
</dbReference>
<dbReference type="PANTHER" id="PTHR40735">
    <property type="entry name" value="RNA-EDITING COMPLEX PROTEIN MP42-RELATED"/>
    <property type="match status" value="1"/>
</dbReference>
<dbReference type="GeneID" id="92379454"/>
<sequence>MRRLTRRSGRLSGKGNGGSCLQMSPTHVGAVVTWALNRLMPLHTRTIPLRCSLPTPESGTTEPRELCFYETFELTEEDVHYLLLHEAHVKHGVLLNVPPQLAPNGTPPEVPEVIMPAAQLERMGGMKLAYEPTHLPPPLHTTGARQLVLDESFYTTPTKEKKATTTAVSHVSESTAASGGRGGASATAAGTALPPRLPPDPTMKFHCSACGKAFRLKFSADHHVKLNHGSDPKAAVVDGPGEGELLGGAVTITTAKVAKHSSSAASGTASRAGDSATLDVKQQPDPQKELSAPGISAVKIPYSKAVLSLPDDELVDELLIDVWDAVAAQRDDVPKSNSANIFLPFASVVTGTADRRKEMEAVARPTARATPEGAAPGIKRPGAMAGGAVAVGKGRSGGQILPIRELIKKYPNPFGDSPNAAVQDLENEPLNPFLPEEELAAQLQVACEEDTVVTPSACTTDVSTGSVIGKKGSLEKLKEKLRGTRPSMAASAAKRRFTCPICVEKQQTLQQQQSENVGSGFCTDIPSFRLLDALLDHVESVHGEELTEDQLRELYAKQRQSTLYPQKSSTGDGAGSRETPDDSEKKEGSVGNTNMDELKSLPEEVRRVAPPAPVEQDALAVHIRAGSNALMIGRIADVQHGFLGAMTVTQYVLEVDGDERINSKGVTTPASACTPDPASTKAVEAKGEEGEVVEPEKEFIVIRCMGDNFPASLLKDQVKLGSRVLVQGTLRMNRHVDDVSKRLHAYPFIQVVPPLGYVKVVG</sequence>
<dbReference type="GO" id="GO:0008270">
    <property type="term" value="F:zinc ion binding"/>
    <property type="evidence" value="ECO:0007669"/>
    <property type="project" value="UniProtKB-KW"/>
</dbReference>
<evidence type="ECO:0000313" key="5">
    <source>
        <dbReference type="Proteomes" id="UP000195570"/>
    </source>
</evidence>
<feature type="domain" description="C2H2-type" evidence="3">
    <location>
        <begin position="205"/>
        <end position="232"/>
    </location>
</feature>
<feature type="compositionally biased region" description="Polar residues" evidence="2">
    <location>
        <begin position="559"/>
        <end position="571"/>
    </location>
</feature>
<keyword evidence="1" id="KW-0479">Metal-binding</keyword>
<dbReference type="InterPro" id="IPR013087">
    <property type="entry name" value="Znf_C2H2_type"/>
</dbReference>
<evidence type="ECO:0000256" key="2">
    <source>
        <dbReference type="SAM" id="MobiDB-lite"/>
    </source>
</evidence>
<dbReference type="Gene3D" id="2.40.50.140">
    <property type="entry name" value="Nucleic acid-binding proteins"/>
    <property type="match status" value="1"/>
</dbReference>
<dbReference type="Proteomes" id="UP000195570">
    <property type="component" value="Unassembled WGS sequence"/>
</dbReference>
<dbReference type="AlphaFoldDB" id="A0A1G4I8E4"/>
<dbReference type="InterPro" id="IPR012340">
    <property type="entry name" value="NA-bd_OB-fold"/>
</dbReference>
<name>A0A1G4I8E4_TRYEQ</name>
<dbReference type="RefSeq" id="XP_067079546.1">
    <property type="nucleotide sequence ID" value="XM_067223445.1"/>
</dbReference>
<dbReference type="PROSITE" id="PS00028">
    <property type="entry name" value="ZINC_FINGER_C2H2_1"/>
    <property type="match status" value="1"/>
</dbReference>